<sequence length="330" mass="36709">MAKLEDIAKLAEVSPTTVSRVINNYGSLSEKTKNKVFTAMKELNYQPNSLARSLKGKSSKIIGVIFPGVSNPFFGQMVETIENQLFDRGYKIILCNAGKNKEKERAYLRMLIANQVDGIIAGSHNLEIEEYQQVGLPIISFDRYLSENIPIVSSDNFQGGKIAAEVLLASGSKNIQMISGANQPNSPTNRRLVGFKEVIEDNNLKFGLTEIKYNASPNIKGMKIKEVLSNNSVDGIFCTDDLTSLLVFQQAHQLGLRIPEDIRLIGYDGTSFIQEFHPELATIEQPINDIVTLMIDLLLQRIKDPDCNLQQNYVLPVKAIAGETSRRISE</sequence>
<keyword evidence="2" id="KW-0805">Transcription regulation</keyword>
<keyword evidence="7" id="KW-1185">Reference proteome</keyword>
<dbReference type="EMBL" id="CP019323">
    <property type="protein sequence ID" value="APX73229.1"/>
    <property type="molecule type" value="Genomic_DNA"/>
</dbReference>
<evidence type="ECO:0000259" key="5">
    <source>
        <dbReference type="PROSITE" id="PS50932"/>
    </source>
</evidence>
<evidence type="ECO:0000256" key="2">
    <source>
        <dbReference type="ARBA" id="ARBA00023015"/>
    </source>
</evidence>
<dbReference type="KEGG" id="lalw:BTM29_12025"/>
<dbReference type="AlphaFoldDB" id="A0A1P8Q5T7"/>
<dbReference type="InterPro" id="IPR046335">
    <property type="entry name" value="LacI/GalR-like_sensor"/>
</dbReference>
<name>A0A1P8Q5T7_9LACO</name>
<dbReference type="CDD" id="cd06291">
    <property type="entry name" value="PBP1_Qymf-like"/>
    <property type="match status" value="1"/>
</dbReference>
<dbReference type="Pfam" id="PF00356">
    <property type="entry name" value="LacI"/>
    <property type="match status" value="1"/>
</dbReference>
<proteinExistence type="predicted"/>
<keyword evidence="3" id="KW-0238">DNA-binding</keyword>
<feature type="domain" description="HTH lacI-type" evidence="5">
    <location>
        <begin position="2"/>
        <end position="56"/>
    </location>
</feature>
<evidence type="ECO:0000313" key="6">
    <source>
        <dbReference type="EMBL" id="APX73229.1"/>
    </source>
</evidence>
<accession>A0A1P8Q5T7</accession>
<dbReference type="SMART" id="SM00354">
    <property type="entry name" value="HTH_LACI"/>
    <property type="match status" value="1"/>
</dbReference>
<dbReference type="Proteomes" id="UP000187499">
    <property type="component" value="Chromosome"/>
</dbReference>
<evidence type="ECO:0000256" key="1">
    <source>
        <dbReference type="ARBA" id="ARBA00022491"/>
    </source>
</evidence>
<dbReference type="PANTHER" id="PTHR30146">
    <property type="entry name" value="LACI-RELATED TRANSCRIPTIONAL REPRESSOR"/>
    <property type="match status" value="1"/>
</dbReference>
<dbReference type="CDD" id="cd01392">
    <property type="entry name" value="HTH_LacI"/>
    <property type="match status" value="1"/>
</dbReference>
<dbReference type="OrthoDB" id="9796186at2"/>
<dbReference type="SUPFAM" id="SSF53822">
    <property type="entry name" value="Periplasmic binding protein-like I"/>
    <property type="match status" value="1"/>
</dbReference>
<dbReference type="InterPro" id="IPR010982">
    <property type="entry name" value="Lambda_DNA-bd_dom_sf"/>
</dbReference>
<dbReference type="Gene3D" id="1.10.260.40">
    <property type="entry name" value="lambda repressor-like DNA-binding domains"/>
    <property type="match status" value="1"/>
</dbReference>
<dbReference type="PROSITE" id="PS00356">
    <property type="entry name" value="HTH_LACI_1"/>
    <property type="match status" value="1"/>
</dbReference>
<evidence type="ECO:0000256" key="4">
    <source>
        <dbReference type="ARBA" id="ARBA00023163"/>
    </source>
</evidence>
<dbReference type="InterPro" id="IPR028082">
    <property type="entry name" value="Peripla_BP_I"/>
</dbReference>
<dbReference type="Pfam" id="PF13377">
    <property type="entry name" value="Peripla_BP_3"/>
    <property type="match status" value="1"/>
</dbReference>
<dbReference type="GO" id="GO:0000976">
    <property type="term" value="F:transcription cis-regulatory region binding"/>
    <property type="evidence" value="ECO:0007669"/>
    <property type="project" value="TreeGrafter"/>
</dbReference>
<dbReference type="GO" id="GO:0003700">
    <property type="term" value="F:DNA-binding transcription factor activity"/>
    <property type="evidence" value="ECO:0007669"/>
    <property type="project" value="TreeGrafter"/>
</dbReference>
<keyword evidence="4" id="KW-0804">Transcription</keyword>
<evidence type="ECO:0000256" key="3">
    <source>
        <dbReference type="ARBA" id="ARBA00023125"/>
    </source>
</evidence>
<dbReference type="PANTHER" id="PTHR30146:SF95">
    <property type="entry name" value="RIBOSE OPERON REPRESSOR"/>
    <property type="match status" value="1"/>
</dbReference>
<evidence type="ECO:0000313" key="7">
    <source>
        <dbReference type="Proteomes" id="UP000187499"/>
    </source>
</evidence>
<reference evidence="7" key="1">
    <citation type="submission" date="2016-12" db="EMBL/GenBank/DDBJ databases">
        <authorList>
            <person name="Jung M.Y."/>
            <person name="Lee S.H."/>
        </authorList>
    </citation>
    <scope>NUCLEOTIDE SEQUENCE [LARGE SCALE GENOMIC DNA]</scope>
    <source>
        <strain evidence="7">WiKim39</strain>
    </source>
</reference>
<dbReference type="Gene3D" id="3.40.50.2300">
    <property type="match status" value="2"/>
</dbReference>
<dbReference type="RefSeq" id="WP_076618319.1">
    <property type="nucleotide sequence ID" value="NZ_CP019323.1"/>
</dbReference>
<dbReference type="SUPFAM" id="SSF47413">
    <property type="entry name" value="lambda repressor-like DNA-binding domains"/>
    <property type="match status" value="1"/>
</dbReference>
<organism evidence="6 7">
    <name type="scientific">Companilactobacillus allii</name>
    <dbReference type="NCBI Taxonomy" id="1847728"/>
    <lineage>
        <taxon>Bacteria</taxon>
        <taxon>Bacillati</taxon>
        <taxon>Bacillota</taxon>
        <taxon>Bacilli</taxon>
        <taxon>Lactobacillales</taxon>
        <taxon>Lactobacillaceae</taxon>
        <taxon>Companilactobacillus</taxon>
    </lineage>
</organism>
<keyword evidence="1" id="KW-0678">Repressor</keyword>
<dbReference type="InterPro" id="IPR000843">
    <property type="entry name" value="HTH_LacI"/>
</dbReference>
<gene>
    <name evidence="6" type="ORF">BTM29_12025</name>
</gene>
<protein>
    <submittedName>
        <fullName evidence="6">LacI family transcriptional regulator</fullName>
    </submittedName>
</protein>
<dbReference type="STRING" id="1847728.BTM29_12025"/>
<dbReference type="PROSITE" id="PS50932">
    <property type="entry name" value="HTH_LACI_2"/>
    <property type="match status" value="1"/>
</dbReference>